<dbReference type="GeneID" id="108614931"/>
<evidence type="ECO:0000256" key="10">
    <source>
        <dbReference type="ARBA" id="ARBA00023201"/>
    </source>
</evidence>
<evidence type="ECO:0000256" key="2">
    <source>
        <dbReference type="ARBA" id="ARBA00007193"/>
    </source>
</evidence>
<dbReference type="PANTHER" id="PTHR11690:SF243">
    <property type="entry name" value="PICKPOCKET 12-RELATED"/>
    <property type="match status" value="1"/>
</dbReference>
<dbReference type="PANTHER" id="PTHR11690">
    <property type="entry name" value="AMILORIDE-SENSITIVE SODIUM CHANNEL-RELATED"/>
    <property type="match status" value="1"/>
</dbReference>
<evidence type="ECO:0000256" key="8">
    <source>
        <dbReference type="ARBA" id="ARBA00023065"/>
    </source>
</evidence>
<keyword evidence="4 12" id="KW-0894">Sodium channel</keyword>
<feature type="transmembrane region" description="Helical" evidence="13">
    <location>
        <begin position="395"/>
        <end position="416"/>
    </location>
</feature>
<reference evidence="14" key="2">
    <citation type="journal article" date="2016" name="G3 (Bethesda)">
        <title>Genome Evolution in Three Species of Cactophilic Drosophila.</title>
        <authorList>
            <person name="Sanchez-Flores A."/>
            <person name="Penazola F."/>
            <person name="Carpinteyro-Ponce J."/>
            <person name="Nazario-Yepiz N."/>
            <person name="Abreu-Goodger C."/>
            <person name="Machado C.A."/>
            <person name="Markow T.A."/>
        </authorList>
    </citation>
    <scope>NUCLEOTIDE SEQUENCE [LARGE SCALE GENOMIC DNA]</scope>
</reference>
<evidence type="ECO:0000256" key="3">
    <source>
        <dbReference type="ARBA" id="ARBA00022448"/>
    </source>
</evidence>
<evidence type="ECO:0000256" key="9">
    <source>
        <dbReference type="ARBA" id="ARBA00023136"/>
    </source>
</evidence>
<evidence type="ECO:0000256" key="13">
    <source>
        <dbReference type="SAM" id="Phobius"/>
    </source>
</evidence>
<evidence type="ECO:0000256" key="12">
    <source>
        <dbReference type="RuleBase" id="RU000679"/>
    </source>
</evidence>
<name>A0ABM1PBQ1_DROAR</name>
<comment type="subcellular location">
    <subcellularLocation>
        <location evidence="1">Membrane</location>
        <topology evidence="1">Multi-pass membrane protein</topology>
    </subcellularLocation>
</comment>
<evidence type="ECO:0000256" key="1">
    <source>
        <dbReference type="ARBA" id="ARBA00004141"/>
    </source>
</evidence>
<dbReference type="RefSeq" id="XP_017864637.1">
    <property type="nucleotide sequence ID" value="XM_018009148.1"/>
</dbReference>
<keyword evidence="8 12" id="KW-0406">Ion transport</keyword>
<accession>A0ABM1PBQ1</accession>
<dbReference type="Proteomes" id="UP000694904">
    <property type="component" value="Chromosome 5"/>
</dbReference>
<dbReference type="InterPro" id="IPR001873">
    <property type="entry name" value="ENaC"/>
</dbReference>
<dbReference type="PRINTS" id="PR01078">
    <property type="entry name" value="AMINACHANNEL"/>
</dbReference>
<reference evidence="14" key="1">
    <citation type="journal article" date="1997" name="Nucleic Acids Res.">
        <title>tRNAscan-SE: a program for improved detection of transfer RNA genes in genomic sequence.</title>
        <authorList>
            <person name="Lowe T.M."/>
            <person name="Eddy S.R."/>
        </authorList>
    </citation>
    <scope>NUCLEOTIDE SEQUENCE [LARGE SCALE GENOMIC DNA]</scope>
</reference>
<comment type="similarity">
    <text evidence="2 12">Belongs to the amiloride-sensitive sodium channel (TC 1.A.6) family.</text>
</comment>
<reference evidence="15" key="3">
    <citation type="submission" date="2025-08" db="UniProtKB">
        <authorList>
            <consortium name="RefSeq"/>
        </authorList>
    </citation>
    <scope>IDENTIFICATION</scope>
    <source>
        <tissue evidence="15">Whole organism</tissue>
    </source>
</reference>
<evidence type="ECO:0000256" key="11">
    <source>
        <dbReference type="ARBA" id="ARBA00023303"/>
    </source>
</evidence>
<organism evidence="14 15">
    <name type="scientific">Drosophila arizonae</name>
    <name type="common">Fruit fly</name>
    <dbReference type="NCBI Taxonomy" id="7263"/>
    <lineage>
        <taxon>Eukaryota</taxon>
        <taxon>Metazoa</taxon>
        <taxon>Ecdysozoa</taxon>
        <taxon>Arthropoda</taxon>
        <taxon>Hexapoda</taxon>
        <taxon>Insecta</taxon>
        <taxon>Pterygota</taxon>
        <taxon>Neoptera</taxon>
        <taxon>Endopterygota</taxon>
        <taxon>Diptera</taxon>
        <taxon>Brachycera</taxon>
        <taxon>Muscomorpha</taxon>
        <taxon>Ephydroidea</taxon>
        <taxon>Drosophilidae</taxon>
        <taxon>Drosophila</taxon>
    </lineage>
</organism>
<sequence>MEAKQKSRKSCALLQHSFKKSLKVFLKETGLHGLKFVGDSELNIWERQASVAGLNLILLLRTNCRSFFLIAFVAALAMTCQLISNIYAKWVSTPVIIGISPHATSIRKVPFPAVTVCNMNQFQRSKVLQYREGSPEYDVMKVLCNPRSERVYHSTEADNRAWDTTVNSSNTLKITDFVKNHSQPCHQMLRYCRFNGHVAPCAEIFRLILTDEGLCCVFNFLPAHFIYSILPLTFCLRQVESMSDIEALGYQPVPWNPEAGYPAKLPKHHYPLPGAGTGITMGFTLVLDAQLSEYYCSSTNGPGFKVLFHNPITTPNVKEEGLVLGIGYETADSLYFPLAKRDFKLANRVVASMNKSYLLDNIAVMNLYYRESAYYGSMKNVYIGFTEFLSNIGGVMGLFMGFSVISIAEMLYFLVLKPLSELIAWKYGSKKLHKIERTPSKQQLKQDNLVWHTKELHPKGMSSNKMQPRGKNAKILLVKDKYKY</sequence>
<keyword evidence="14" id="KW-1185">Reference proteome</keyword>
<keyword evidence="11 12" id="KW-0407">Ion channel</keyword>
<feature type="transmembrane region" description="Helical" evidence="13">
    <location>
        <begin position="67"/>
        <end position="88"/>
    </location>
</feature>
<keyword evidence="3 12" id="KW-0813">Transport</keyword>
<protein>
    <submittedName>
        <fullName evidence="15">Pickpocket protein 28</fullName>
    </submittedName>
</protein>
<keyword evidence="9 13" id="KW-0472">Membrane</keyword>
<keyword evidence="6 13" id="KW-1133">Transmembrane helix</keyword>
<evidence type="ECO:0000256" key="6">
    <source>
        <dbReference type="ARBA" id="ARBA00022989"/>
    </source>
</evidence>
<proteinExistence type="inferred from homology"/>
<evidence type="ECO:0000313" key="14">
    <source>
        <dbReference type="Proteomes" id="UP000694904"/>
    </source>
</evidence>
<keyword evidence="10 12" id="KW-0739">Sodium transport</keyword>
<gene>
    <name evidence="15" type="primary">LOC108614931</name>
</gene>
<evidence type="ECO:0000256" key="7">
    <source>
        <dbReference type="ARBA" id="ARBA00023053"/>
    </source>
</evidence>
<evidence type="ECO:0000313" key="15">
    <source>
        <dbReference type="RefSeq" id="XP_017864637.1"/>
    </source>
</evidence>
<evidence type="ECO:0000256" key="4">
    <source>
        <dbReference type="ARBA" id="ARBA00022461"/>
    </source>
</evidence>
<keyword evidence="5 12" id="KW-0812">Transmembrane</keyword>
<dbReference type="Pfam" id="PF00858">
    <property type="entry name" value="ASC"/>
    <property type="match status" value="2"/>
</dbReference>
<dbReference type="Gene3D" id="2.60.470.10">
    <property type="entry name" value="Acid-sensing ion channels like domains"/>
    <property type="match status" value="1"/>
</dbReference>
<keyword evidence="7" id="KW-0915">Sodium</keyword>
<evidence type="ECO:0000256" key="5">
    <source>
        <dbReference type="ARBA" id="ARBA00022692"/>
    </source>
</evidence>